<dbReference type="Pfam" id="PF01565">
    <property type="entry name" value="FAD_binding_4"/>
    <property type="match status" value="1"/>
</dbReference>
<feature type="domain" description="FAD-binding PCMH-type" evidence="6">
    <location>
        <begin position="62"/>
        <end position="231"/>
    </location>
</feature>
<evidence type="ECO:0000256" key="3">
    <source>
        <dbReference type="ARBA" id="ARBA00022827"/>
    </source>
</evidence>
<dbReference type="InterPro" id="IPR036318">
    <property type="entry name" value="FAD-bd_PCMH-like_sf"/>
</dbReference>
<dbReference type="Gene3D" id="3.40.462.20">
    <property type="match status" value="1"/>
</dbReference>
<dbReference type="InterPro" id="IPR016167">
    <property type="entry name" value="FAD-bd_PCMH_sub1"/>
</dbReference>
<feature type="signal peptide" evidence="5">
    <location>
        <begin position="1"/>
        <end position="21"/>
    </location>
</feature>
<dbReference type="PANTHER" id="PTHR42973:SF13">
    <property type="entry name" value="FAD-BINDING PCMH-TYPE DOMAIN-CONTAINING PROTEIN"/>
    <property type="match status" value="1"/>
</dbReference>
<evidence type="ECO:0000313" key="8">
    <source>
        <dbReference type="Proteomes" id="UP000006352"/>
    </source>
</evidence>
<comment type="similarity">
    <text evidence="1">Belongs to the oxygen-dependent FAD-linked oxidoreductase family.</text>
</comment>
<dbReference type="InterPro" id="IPR050416">
    <property type="entry name" value="FAD-linked_Oxidoreductase"/>
</dbReference>
<dbReference type="PROSITE" id="PS51387">
    <property type="entry name" value="FAD_PCMH"/>
    <property type="match status" value="1"/>
</dbReference>
<dbReference type="Gene3D" id="3.30.43.10">
    <property type="entry name" value="Uridine Diphospho-n-acetylenolpyruvylglucosamine Reductase, domain 2"/>
    <property type="match status" value="1"/>
</dbReference>
<dbReference type="EMBL" id="HE797009">
    <property type="protein sequence ID" value="CCM00874.1"/>
    <property type="molecule type" value="Genomic_DNA"/>
</dbReference>
<evidence type="ECO:0000259" key="6">
    <source>
        <dbReference type="PROSITE" id="PS51387"/>
    </source>
</evidence>
<dbReference type="Proteomes" id="UP000006352">
    <property type="component" value="Unassembled WGS sequence"/>
</dbReference>
<dbReference type="OrthoDB" id="2151789at2759"/>
<protein>
    <recommendedName>
        <fullName evidence="6">FAD-binding PCMH-type domain-containing protein</fullName>
    </recommendedName>
</protein>
<keyword evidence="5" id="KW-0732">Signal</keyword>
<keyword evidence="2" id="KW-0285">Flavoprotein</keyword>
<evidence type="ECO:0000256" key="5">
    <source>
        <dbReference type="SAM" id="SignalP"/>
    </source>
</evidence>
<evidence type="ECO:0000313" key="7">
    <source>
        <dbReference type="EMBL" id="CCM00874.1"/>
    </source>
</evidence>
<dbReference type="GO" id="GO:0071949">
    <property type="term" value="F:FAD binding"/>
    <property type="evidence" value="ECO:0007669"/>
    <property type="project" value="InterPro"/>
</dbReference>
<reference evidence="7 8" key="1">
    <citation type="journal article" date="2012" name="Appl. Environ. Microbiol.">
        <title>Short-read sequencing for genomic analysis of the brown rot fungus Fibroporia radiculosa.</title>
        <authorList>
            <person name="Tang J.D."/>
            <person name="Perkins A.D."/>
            <person name="Sonstegard T.S."/>
            <person name="Schroeder S.G."/>
            <person name="Burgess S.C."/>
            <person name="Diehl S.V."/>
        </authorList>
    </citation>
    <scope>NUCLEOTIDE SEQUENCE [LARGE SCALE GENOMIC DNA]</scope>
    <source>
        <strain evidence="7 8">TFFH 294</strain>
    </source>
</reference>
<sequence>MLPITALVLISSLSALHLVSAGSSNVLSICSQIAGNISSASNVYYPLDPNYGSDIYHYATSSMQTSACSVEPGNPQDVGVILHILGASGTPFAVKGGGHIMNPGYSSTTGVQIAMTRFNNVDYDASTETVAIGAGMVWDDVYAALEVFGANVVGGRVSGIGVAGFTLGGGGITVFHYGLTIDNVQAYQLVLPNGTVVNVTENSNPDLFFGLKGGYNNFGIVTSFTLKTFSQGQVWGGQITIASQYVDQVNTATANFAMNVTDPKAALITTIDFTDGQIVASVMMFYDAPTPPSGIFDDFLAISYIQKNVSTRSYLSLVQVEATEMSANKRGFYNTVPLMDITPSVMQAVLNQAEYWGAEMLLTGEAIISYDVEPFLPTILAHGASSAYPPDRSQRYLPLNIYFSWTGSSNDEAFYNAILETAANLTNSAMIEGQAEIATAPRYPNYAIYGTDMVDIYGDSIDALVTLKETYDPQNVMGLAGGWKV</sequence>
<evidence type="ECO:0000256" key="2">
    <source>
        <dbReference type="ARBA" id="ARBA00022630"/>
    </source>
</evidence>
<proteinExistence type="inferred from homology"/>
<dbReference type="AlphaFoldDB" id="J4H243"/>
<gene>
    <name evidence="7" type="ORF">FIBRA_02920</name>
</gene>
<accession>J4H243</accession>
<keyword evidence="4" id="KW-0560">Oxidoreductase</keyword>
<dbReference type="InterPro" id="IPR016166">
    <property type="entry name" value="FAD-bd_PCMH"/>
</dbReference>
<evidence type="ECO:0000256" key="1">
    <source>
        <dbReference type="ARBA" id="ARBA00005466"/>
    </source>
</evidence>
<dbReference type="Gene3D" id="3.30.465.10">
    <property type="match status" value="1"/>
</dbReference>
<feature type="chain" id="PRO_5003778217" description="FAD-binding PCMH-type domain-containing protein" evidence="5">
    <location>
        <begin position="22"/>
        <end position="485"/>
    </location>
</feature>
<dbReference type="HOGENOM" id="CLU_018354_1_0_1"/>
<evidence type="ECO:0000256" key="4">
    <source>
        <dbReference type="ARBA" id="ARBA00023002"/>
    </source>
</evidence>
<dbReference type="GO" id="GO:0016491">
    <property type="term" value="F:oxidoreductase activity"/>
    <property type="evidence" value="ECO:0007669"/>
    <property type="project" value="UniProtKB-KW"/>
</dbReference>
<dbReference type="STRING" id="599839.J4H243"/>
<dbReference type="InParanoid" id="J4H243"/>
<dbReference type="InterPro" id="IPR006094">
    <property type="entry name" value="Oxid_FAD_bind_N"/>
</dbReference>
<dbReference type="GeneID" id="24095785"/>
<keyword evidence="8" id="KW-1185">Reference proteome</keyword>
<dbReference type="PANTHER" id="PTHR42973">
    <property type="entry name" value="BINDING OXIDOREDUCTASE, PUTATIVE (AFU_ORTHOLOGUE AFUA_1G17690)-RELATED"/>
    <property type="match status" value="1"/>
</dbReference>
<keyword evidence="3" id="KW-0274">FAD</keyword>
<organism evidence="7 8">
    <name type="scientific">Fibroporia radiculosa</name>
    <dbReference type="NCBI Taxonomy" id="599839"/>
    <lineage>
        <taxon>Eukaryota</taxon>
        <taxon>Fungi</taxon>
        <taxon>Dikarya</taxon>
        <taxon>Basidiomycota</taxon>
        <taxon>Agaricomycotina</taxon>
        <taxon>Agaricomycetes</taxon>
        <taxon>Polyporales</taxon>
        <taxon>Fibroporiaceae</taxon>
        <taxon>Fibroporia</taxon>
    </lineage>
</organism>
<dbReference type="RefSeq" id="XP_012180157.1">
    <property type="nucleotide sequence ID" value="XM_012324767.1"/>
</dbReference>
<dbReference type="InterPro" id="IPR016169">
    <property type="entry name" value="FAD-bd_PCMH_sub2"/>
</dbReference>
<dbReference type="SUPFAM" id="SSF56176">
    <property type="entry name" value="FAD-binding/transporter-associated domain-like"/>
    <property type="match status" value="1"/>
</dbReference>
<name>J4H243_9APHY</name>